<dbReference type="InterPro" id="IPR006311">
    <property type="entry name" value="TAT_signal"/>
</dbReference>
<dbReference type="Proteomes" id="UP001161064">
    <property type="component" value="Unassembled WGS sequence"/>
</dbReference>
<gene>
    <name evidence="1" type="ORF">PsB1_0456</name>
</gene>
<dbReference type="EMBL" id="BPFZ01000002">
    <property type="protein sequence ID" value="GIU66302.1"/>
    <property type="molecule type" value="Genomic_DNA"/>
</dbReference>
<reference evidence="1" key="1">
    <citation type="submission" date="2021-05" db="EMBL/GenBank/DDBJ databases">
        <authorList>
            <person name="Tanabe Y."/>
        </authorList>
    </citation>
    <scope>NUCLEOTIDE SEQUENCE</scope>
    <source>
        <strain evidence="1">BOTRYCO-1</strain>
    </source>
</reference>
<reference evidence="1" key="2">
    <citation type="journal article" date="2023" name="ISME Commun">
        <title>Characterization of a bloom-associated alphaproteobacterial lineage, 'Candidatus Phycosocius': insights into freshwater algal-bacterial interactions.</title>
        <authorList>
            <person name="Tanabe Y."/>
            <person name="Yamaguchi H."/>
            <person name="Yoshida M."/>
            <person name="Kai A."/>
            <person name="Okazaki Y."/>
        </authorList>
    </citation>
    <scope>NUCLEOTIDE SEQUENCE</scope>
    <source>
        <strain evidence="1">BOTRYCO-1</strain>
    </source>
</reference>
<proteinExistence type="predicted"/>
<evidence type="ECO:0000313" key="1">
    <source>
        <dbReference type="EMBL" id="GIU66302.1"/>
    </source>
</evidence>
<sequence length="351" mass="36967">MAGGGLRRRGIILGGAGAAAAAGLGAWAWLNAHKKPPVVTTPPPPPPAVPIEPEVAPVLTPEPELPLSSVRPQLIANPLEWESPQAALVRGAGLPWRKTILQESVTPERWLAVRALTEPGFGARSGAGVLVSDAVLRAHIGERPLKDGPVVFAVRGARPPRPSNGFAQEYSLAIIPPDHLNFCCTIGVWDPINQEVSAYAASTVPNRTAIVSSALGVQPANMLLPGIFDYTPGSHSNYKKYGFDFAIVGALRQNGVGGGAGALPALRATTPTGMQGASVDKTMDDNIHCAETPLLEPFDRFSSEGCMVVAGRYTPEEGHSGPWARFLRDARFQDRSQVTVILVNSTALPVG</sequence>
<evidence type="ECO:0000313" key="2">
    <source>
        <dbReference type="Proteomes" id="UP001161064"/>
    </source>
</evidence>
<organism evidence="1 2">
    <name type="scientific">Candidatus Phycosocius spiralis</name>
    <dbReference type="NCBI Taxonomy" id="2815099"/>
    <lineage>
        <taxon>Bacteria</taxon>
        <taxon>Pseudomonadati</taxon>
        <taxon>Pseudomonadota</taxon>
        <taxon>Alphaproteobacteria</taxon>
        <taxon>Caulobacterales</taxon>
        <taxon>Caulobacterales incertae sedis</taxon>
        <taxon>Candidatus Phycosocius</taxon>
    </lineage>
</organism>
<dbReference type="PROSITE" id="PS51318">
    <property type="entry name" value="TAT"/>
    <property type="match status" value="1"/>
</dbReference>
<keyword evidence="2" id="KW-1185">Reference proteome</keyword>
<name>A0ABQ4PTG1_9PROT</name>
<protein>
    <submittedName>
        <fullName evidence="1">Uncharacterized protein</fullName>
    </submittedName>
</protein>
<comment type="caution">
    <text evidence="1">The sequence shown here is derived from an EMBL/GenBank/DDBJ whole genome shotgun (WGS) entry which is preliminary data.</text>
</comment>
<accession>A0ABQ4PTG1</accession>